<dbReference type="EMBL" id="VWXT01000125">
    <property type="protein sequence ID" value="KAA6181758.1"/>
    <property type="molecule type" value="Genomic_DNA"/>
</dbReference>
<reference evidence="1 2" key="1">
    <citation type="submission" date="2019-09" db="EMBL/GenBank/DDBJ databases">
        <title>Genomic sequencing of 4 copper resistant soil isolates.</title>
        <authorList>
            <person name="Havryliuk O."/>
        </authorList>
    </citation>
    <scope>NUCLEOTIDE SEQUENCE [LARGE SCALE GENOMIC DNA]</scope>
    <source>
        <strain evidence="1 2">UKR4</strain>
    </source>
</reference>
<proteinExistence type="predicted"/>
<name>A0A5M8FA86_PSEVE</name>
<comment type="caution">
    <text evidence="1">The sequence shown here is derived from an EMBL/GenBank/DDBJ whole genome shotgun (WGS) entry which is preliminary data.</text>
</comment>
<sequence>MVLRPTKTTNHHGWVWVYKKIRSFGFSRFTAFYRTSLYVLRGDTGSFKYKHGWSKFRFRR</sequence>
<accession>A0A5M8FA86</accession>
<evidence type="ECO:0000313" key="1">
    <source>
        <dbReference type="EMBL" id="KAA6181758.1"/>
    </source>
</evidence>
<evidence type="ECO:0000313" key="2">
    <source>
        <dbReference type="Proteomes" id="UP000323909"/>
    </source>
</evidence>
<protein>
    <submittedName>
        <fullName evidence="1">Uncharacterized protein</fullName>
    </submittedName>
</protein>
<dbReference type="AlphaFoldDB" id="A0A5M8FA86"/>
<dbReference type="Proteomes" id="UP000323909">
    <property type="component" value="Unassembled WGS sequence"/>
</dbReference>
<gene>
    <name evidence="1" type="ORF">F3K53_09560</name>
</gene>
<organism evidence="1 2">
    <name type="scientific">Pseudomonas veronii</name>
    <dbReference type="NCBI Taxonomy" id="76761"/>
    <lineage>
        <taxon>Bacteria</taxon>
        <taxon>Pseudomonadati</taxon>
        <taxon>Pseudomonadota</taxon>
        <taxon>Gammaproteobacteria</taxon>
        <taxon>Pseudomonadales</taxon>
        <taxon>Pseudomonadaceae</taxon>
        <taxon>Pseudomonas</taxon>
    </lineage>
</organism>